<dbReference type="InterPro" id="IPR029058">
    <property type="entry name" value="AB_hydrolase_fold"/>
</dbReference>
<dbReference type="Pfam" id="PF00326">
    <property type="entry name" value="Peptidase_S9"/>
    <property type="match status" value="1"/>
</dbReference>
<comment type="caution">
    <text evidence="3">The sequence shown here is derived from an EMBL/GenBank/DDBJ whole genome shotgun (WGS) entry which is preliminary data.</text>
</comment>
<dbReference type="InterPro" id="IPR001375">
    <property type="entry name" value="Peptidase_S9_cat"/>
</dbReference>
<sequence>MSQPNLNRTNPMPPGQKLLAAQWRSMTPTRMFDYGMLPDDIARMQAMTAEGMAWDVAAESLADDQERRALGALGDDHRVTAVEAYRAAVADLVFAQMAFNHDTPRKRRIYDRLSSTLSTVSGLLGDRFEKVELEFGSRYLVGWLVRPPQGEARGTVVVFGGQSGWGAAYWRHADALAARGLATILTEGPGQGETRLRHGVFLDVDVPAAYSRYVDFVYENQSLGSAVGVFGNSLGGLYAALTAAADRRVQACCVNGAPARPSLLGHRSFDEQAAAMLGTDDTDRIAANFRRLAFDPGRARIDCPLLVLHGGHDVLFDLQAQQPFLDGTGDGVDGRLRVWPDGDHTIYNHCQERTSLVADWFADKLARH</sequence>
<dbReference type="Proteomes" id="UP000756710">
    <property type="component" value="Unassembled WGS sequence"/>
</dbReference>
<evidence type="ECO:0000259" key="2">
    <source>
        <dbReference type="Pfam" id="PF00326"/>
    </source>
</evidence>
<keyword evidence="3" id="KW-0378">Hydrolase</keyword>
<dbReference type="RefSeq" id="WP_209468702.1">
    <property type="nucleotide sequence ID" value="NZ_BAABDR010000003.1"/>
</dbReference>
<dbReference type="PANTHER" id="PTHR22946">
    <property type="entry name" value="DIENELACTONE HYDROLASE DOMAIN-CONTAINING PROTEIN-RELATED"/>
    <property type="match status" value="1"/>
</dbReference>
<dbReference type="Gene3D" id="3.40.50.1820">
    <property type="entry name" value="alpha/beta hydrolase"/>
    <property type="match status" value="1"/>
</dbReference>
<comment type="similarity">
    <text evidence="1">Belongs to the AB hydrolase superfamily.</text>
</comment>
<feature type="domain" description="Peptidase S9 prolyl oligopeptidase catalytic" evidence="2">
    <location>
        <begin position="225"/>
        <end position="366"/>
    </location>
</feature>
<gene>
    <name evidence="3" type="ORF">J2Z30_003353</name>
</gene>
<dbReference type="EMBL" id="JAGGLR010000008">
    <property type="protein sequence ID" value="MBP2062337.1"/>
    <property type="molecule type" value="Genomic_DNA"/>
</dbReference>
<dbReference type="SUPFAM" id="SSF53474">
    <property type="entry name" value="alpha/beta-Hydrolases"/>
    <property type="match status" value="1"/>
</dbReference>
<proteinExistence type="inferred from homology"/>
<dbReference type="PANTHER" id="PTHR22946:SF12">
    <property type="entry name" value="CONIDIAL PIGMENT BIOSYNTHESIS PROTEIN AYG1 (AFU_ORTHOLOGUE AFUA_2G17550)"/>
    <property type="match status" value="1"/>
</dbReference>
<accession>A0ABS4MRH0</accession>
<protein>
    <submittedName>
        <fullName evidence="3">Alpha-beta hydrolase superfamily lysophospholipase</fullName>
    </submittedName>
</protein>
<keyword evidence="4" id="KW-1185">Reference proteome</keyword>
<dbReference type="Gene3D" id="1.20.1440.110">
    <property type="entry name" value="acylaminoacyl peptidase"/>
    <property type="match status" value="1"/>
</dbReference>
<reference evidence="3 4" key="1">
    <citation type="submission" date="2021-03" db="EMBL/GenBank/DDBJ databases">
        <title>Genomic Encyclopedia of Type Strains, Phase IV (KMG-IV): sequencing the most valuable type-strain genomes for metagenomic binning, comparative biology and taxonomic classification.</title>
        <authorList>
            <person name="Goeker M."/>
        </authorList>
    </citation>
    <scope>NUCLEOTIDE SEQUENCE [LARGE SCALE GENOMIC DNA]</scope>
    <source>
        <strain evidence="3 4">DSM 41954</strain>
    </source>
</reference>
<evidence type="ECO:0000313" key="4">
    <source>
        <dbReference type="Proteomes" id="UP000756710"/>
    </source>
</evidence>
<evidence type="ECO:0000313" key="3">
    <source>
        <dbReference type="EMBL" id="MBP2062337.1"/>
    </source>
</evidence>
<dbReference type="InterPro" id="IPR050261">
    <property type="entry name" value="FrsA_esterase"/>
</dbReference>
<name>A0ABS4MRH0_9ACTN</name>
<dbReference type="GO" id="GO:0016787">
    <property type="term" value="F:hydrolase activity"/>
    <property type="evidence" value="ECO:0007669"/>
    <property type="project" value="UniProtKB-KW"/>
</dbReference>
<evidence type="ECO:0000256" key="1">
    <source>
        <dbReference type="ARBA" id="ARBA00008645"/>
    </source>
</evidence>
<organism evidence="3 4">
    <name type="scientific">Streptomyces iranensis</name>
    <dbReference type="NCBI Taxonomy" id="576784"/>
    <lineage>
        <taxon>Bacteria</taxon>
        <taxon>Bacillati</taxon>
        <taxon>Actinomycetota</taxon>
        <taxon>Actinomycetes</taxon>
        <taxon>Kitasatosporales</taxon>
        <taxon>Streptomycetaceae</taxon>
        <taxon>Streptomyces</taxon>
        <taxon>Streptomyces violaceusniger group</taxon>
    </lineage>
</organism>